<evidence type="ECO:0000256" key="1">
    <source>
        <dbReference type="ARBA" id="ARBA00022729"/>
    </source>
</evidence>
<comment type="caution">
    <text evidence="3">Lacks conserved residue(s) required for the propagation of feature annotation.</text>
</comment>
<dbReference type="Pfam" id="PF00084">
    <property type="entry name" value="Sushi"/>
    <property type="match status" value="1"/>
</dbReference>
<dbReference type="CDD" id="cd00033">
    <property type="entry name" value="CCP"/>
    <property type="match status" value="1"/>
</dbReference>
<sequence>MTRLFEYRFRFTILICAIPSYISARIVSVDDWTQCPPPSSRFRVLTGLTVEQCAAECEERPACVTLGYLRHPHDGNPCGCPTWSVCDRKSNKCTIKECKPPRNVNNGTILGNRYDVGAKLRVKCDVGYYEEKDMTSPTCTESGNWSHVPSCVSKSIELMFDNQEKTHVDHNNTCVDKGSHMVKINNQTKLDVIKRLMENCNGNNFEWWVDGQKTNGNWIFHDNTPMHFEIKPNGGGKCVVLNKKDWELKGKNNCNQNKGVICERSV</sequence>
<dbReference type="Proteomes" id="UP001164746">
    <property type="component" value="Chromosome 14"/>
</dbReference>
<reference evidence="6" key="1">
    <citation type="submission" date="2022-11" db="EMBL/GenBank/DDBJ databases">
        <title>Centuries of genome instability and evolution in soft-shell clam transmissible cancer (bioRxiv).</title>
        <authorList>
            <person name="Hart S.F.M."/>
            <person name="Yonemitsu M.A."/>
            <person name="Giersch R.M."/>
            <person name="Beal B.F."/>
            <person name="Arriagada G."/>
            <person name="Davis B.W."/>
            <person name="Ostrander E.A."/>
            <person name="Goff S.P."/>
            <person name="Metzger M.J."/>
        </authorList>
    </citation>
    <scope>NUCLEOTIDE SEQUENCE</scope>
    <source>
        <strain evidence="6">MELC-2E11</strain>
        <tissue evidence="6">Siphon/mantle</tissue>
    </source>
</reference>
<dbReference type="InterPro" id="IPR016186">
    <property type="entry name" value="C-type_lectin-like/link_sf"/>
</dbReference>
<organism evidence="6 7">
    <name type="scientific">Mya arenaria</name>
    <name type="common">Soft-shell clam</name>
    <dbReference type="NCBI Taxonomy" id="6604"/>
    <lineage>
        <taxon>Eukaryota</taxon>
        <taxon>Metazoa</taxon>
        <taxon>Spiralia</taxon>
        <taxon>Lophotrochozoa</taxon>
        <taxon>Mollusca</taxon>
        <taxon>Bivalvia</taxon>
        <taxon>Autobranchia</taxon>
        <taxon>Heteroconchia</taxon>
        <taxon>Euheterodonta</taxon>
        <taxon>Imparidentia</taxon>
        <taxon>Neoheterodontei</taxon>
        <taxon>Myida</taxon>
        <taxon>Myoidea</taxon>
        <taxon>Myidae</taxon>
        <taxon>Mya</taxon>
    </lineage>
</organism>
<dbReference type="SUPFAM" id="SSF57535">
    <property type="entry name" value="Complement control module/SCR domain"/>
    <property type="match status" value="1"/>
</dbReference>
<evidence type="ECO:0000313" key="7">
    <source>
        <dbReference type="Proteomes" id="UP001164746"/>
    </source>
</evidence>
<accession>A0ABY7FSR5</accession>
<dbReference type="Gene3D" id="3.10.100.10">
    <property type="entry name" value="Mannose-Binding Protein A, subunit A"/>
    <property type="match status" value="1"/>
</dbReference>
<evidence type="ECO:0000256" key="2">
    <source>
        <dbReference type="ARBA" id="ARBA00023157"/>
    </source>
</evidence>
<keyword evidence="7" id="KW-1185">Reference proteome</keyword>
<keyword evidence="2 3" id="KW-1015">Disulfide bond</keyword>
<evidence type="ECO:0000256" key="3">
    <source>
        <dbReference type="PROSITE-ProRule" id="PRU00302"/>
    </source>
</evidence>
<dbReference type="InterPro" id="IPR035976">
    <property type="entry name" value="Sushi/SCR/CCP_sf"/>
</dbReference>
<keyword evidence="3" id="KW-0768">Sushi</keyword>
<dbReference type="InterPro" id="IPR000436">
    <property type="entry name" value="Sushi_SCR_CCP_dom"/>
</dbReference>
<feature type="domain" description="C-type lectin" evidence="4">
    <location>
        <begin position="160"/>
        <end position="263"/>
    </location>
</feature>
<dbReference type="PROSITE" id="PS50041">
    <property type="entry name" value="C_TYPE_LECTIN_2"/>
    <property type="match status" value="1"/>
</dbReference>
<gene>
    <name evidence="6" type="ORF">MAR_010974</name>
</gene>
<dbReference type="InterPro" id="IPR016187">
    <property type="entry name" value="CTDL_fold"/>
</dbReference>
<dbReference type="EMBL" id="CP111025">
    <property type="protein sequence ID" value="WAR25270.1"/>
    <property type="molecule type" value="Genomic_DNA"/>
</dbReference>
<evidence type="ECO:0000259" key="5">
    <source>
        <dbReference type="PROSITE" id="PS50923"/>
    </source>
</evidence>
<dbReference type="InterPro" id="IPR001304">
    <property type="entry name" value="C-type_lectin-like"/>
</dbReference>
<feature type="disulfide bond" evidence="3">
    <location>
        <begin position="124"/>
        <end position="151"/>
    </location>
</feature>
<dbReference type="Gene3D" id="2.10.70.10">
    <property type="entry name" value="Complement Module, domain 1"/>
    <property type="match status" value="1"/>
</dbReference>
<dbReference type="SUPFAM" id="SSF56436">
    <property type="entry name" value="C-type lectin-like"/>
    <property type="match status" value="1"/>
</dbReference>
<dbReference type="CDD" id="cd00037">
    <property type="entry name" value="CLECT"/>
    <property type="match status" value="1"/>
</dbReference>
<keyword evidence="1" id="KW-0732">Signal</keyword>
<dbReference type="PROSITE" id="PS50923">
    <property type="entry name" value="SUSHI"/>
    <property type="match status" value="1"/>
</dbReference>
<evidence type="ECO:0000313" key="6">
    <source>
        <dbReference type="EMBL" id="WAR25270.1"/>
    </source>
</evidence>
<evidence type="ECO:0000259" key="4">
    <source>
        <dbReference type="PROSITE" id="PS50041"/>
    </source>
</evidence>
<protein>
    <submittedName>
        <fullName evidence="6">Uncharacterized protein</fullName>
    </submittedName>
</protein>
<dbReference type="SMART" id="SM00034">
    <property type="entry name" value="CLECT"/>
    <property type="match status" value="1"/>
</dbReference>
<dbReference type="Pfam" id="PF00059">
    <property type="entry name" value="Lectin_C"/>
    <property type="match status" value="1"/>
</dbReference>
<feature type="domain" description="Sushi" evidence="5">
    <location>
        <begin position="96"/>
        <end position="153"/>
    </location>
</feature>
<dbReference type="SMART" id="SM00032">
    <property type="entry name" value="CCP"/>
    <property type="match status" value="1"/>
</dbReference>
<proteinExistence type="predicted"/>
<name>A0ABY7FSR5_MYAAR</name>